<dbReference type="AlphaFoldDB" id="A0AAF0DK94"/>
<feature type="region of interest" description="Disordered" evidence="1">
    <location>
        <begin position="230"/>
        <end position="253"/>
    </location>
</feature>
<proteinExistence type="predicted"/>
<feature type="compositionally biased region" description="Polar residues" evidence="1">
    <location>
        <begin position="116"/>
        <end position="133"/>
    </location>
</feature>
<organism evidence="2 3">
    <name type="scientific">Emydomyces testavorans</name>
    <dbReference type="NCBI Taxonomy" id="2070801"/>
    <lineage>
        <taxon>Eukaryota</taxon>
        <taxon>Fungi</taxon>
        <taxon>Dikarya</taxon>
        <taxon>Ascomycota</taxon>
        <taxon>Pezizomycotina</taxon>
        <taxon>Eurotiomycetes</taxon>
        <taxon>Eurotiomycetidae</taxon>
        <taxon>Onygenales</taxon>
        <taxon>Nannizziopsiaceae</taxon>
        <taxon>Emydomyces</taxon>
    </lineage>
</organism>
<evidence type="ECO:0000313" key="2">
    <source>
        <dbReference type="EMBL" id="WEW60197.1"/>
    </source>
</evidence>
<sequence length="253" mass="29082">MRSSEEKQNQQCQFSGEACSTESPHYRKVISHIFGRNKRCTIGVPDFVWIYYCRKHYQRARYRTGEWPFRQCDLAMDTIKNMRAWGGVEDFNLQLRRRETQRSTENEDLDDGEHSTIVSADQASGDSITISTPRDNDEVPSPETAAKEDCDLSSRGSPETPEPKKRSPKIVPRPVPDWLYDRIGNNKSFSEVLQMLRDLRQHLQQLVDDDHEAHFPDIEILPNLRQQSPVVRTAAGKSRRVNSRGAVGKPAKK</sequence>
<reference evidence="2" key="1">
    <citation type="submission" date="2023-03" db="EMBL/GenBank/DDBJ databases">
        <title>Emydomyces testavorans Genome Sequence.</title>
        <authorList>
            <person name="Hoyer L."/>
        </authorList>
    </citation>
    <scope>NUCLEOTIDE SEQUENCE</scope>
    <source>
        <strain evidence="2">16-2883</strain>
    </source>
</reference>
<evidence type="ECO:0000313" key="3">
    <source>
        <dbReference type="Proteomes" id="UP001219355"/>
    </source>
</evidence>
<protein>
    <recommendedName>
        <fullName evidence="4">ORP1</fullName>
    </recommendedName>
</protein>
<accession>A0AAF0DK94</accession>
<evidence type="ECO:0008006" key="4">
    <source>
        <dbReference type="Google" id="ProtNLM"/>
    </source>
</evidence>
<name>A0AAF0DK94_9EURO</name>
<dbReference type="EMBL" id="CP120629">
    <property type="protein sequence ID" value="WEW60197.1"/>
    <property type="molecule type" value="Genomic_DNA"/>
</dbReference>
<dbReference type="Proteomes" id="UP001219355">
    <property type="component" value="Chromosome 3"/>
</dbReference>
<gene>
    <name evidence="2" type="ORF">PRK78_005682</name>
</gene>
<evidence type="ECO:0000256" key="1">
    <source>
        <dbReference type="SAM" id="MobiDB-lite"/>
    </source>
</evidence>
<feature type="region of interest" description="Disordered" evidence="1">
    <location>
        <begin position="101"/>
        <end position="174"/>
    </location>
</feature>
<keyword evidence="3" id="KW-1185">Reference proteome</keyword>